<dbReference type="GO" id="GO:0005524">
    <property type="term" value="F:ATP binding"/>
    <property type="evidence" value="ECO:0007669"/>
    <property type="project" value="UniProtKB-KW"/>
</dbReference>
<dbReference type="InterPro" id="IPR002736">
    <property type="entry name" value="CitG"/>
</dbReference>
<accession>A0A0R1P3T1</accession>
<dbReference type="EMBL" id="AZEQ01000002">
    <property type="protein sequence ID" value="KRL26796.1"/>
    <property type="molecule type" value="Genomic_DNA"/>
</dbReference>
<evidence type="ECO:0000256" key="3">
    <source>
        <dbReference type="ARBA" id="ARBA00022741"/>
    </source>
</evidence>
<comment type="similarity">
    <text evidence="5">Belongs to the CitG/MdcB family.</text>
</comment>
<organism evidence="6 7">
    <name type="scientific">Limosilactobacillus mucosae DSM 13345</name>
    <dbReference type="NCBI Taxonomy" id="1423771"/>
    <lineage>
        <taxon>Bacteria</taxon>
        <taxon>Bacillati</taxon>
        <taxon>Bacillota</taxon>
        <taxon>Bacilli</taxon>
        <taxon>Lactobacillales</taxon>
        <taxon>Lactobacillaceae</taxon>
        <taxon>Limosilactobacillus</taxon>
    </lineage>
</organism>
<sequence>MEQTSAKLVNDALRAMIYEVSVNPKPGLVDPVSSGPHPDMDVFLFIDSALSLHHYFEQSVDLGMNFTATDLTLMFKKLRTFGIEAEKTMFKATNGVNTHKGAVFSLGVLTCAEAYRIKHPQLDLTTIVKRMLKGLTASDYDIEKLHAKPVEQLTAGEKEFLRYGIKGIRGEAEAGYPTVMQIGVPALKKSQGTTMQRLLDTFMHIVAQTEDTNLIKRAGRHDVVEEAHQQAKRYLELGGTQTQAGRDYLARLNQEYLLNNYSLGGSADLLILTIFIGLRQGILRPEAMQSEGMI</sequence>
<dbReference type="PANTHER" id="PTHR30201:SF2">
    <property type="entry name" value="2-(5''-TRIPHOSPHORIBOSYL)-3'-DEPHOSPHOCOENZYME-A SYNTHASE"/>
    <property type="match status" value="1"/>
</dbReference>
<dbReference type="PATRIC" id="fig|1423771.3.peg.940"/>
<keyword evidence="3 5" id="KW-0547">Nucleotide-binding</keyword>
<evidence type="ECO:0000256" key="4">
    <source>
        <dbReference type="ARBA" id="ARBA00022840"/>
    </source>
</evidence>
<dbReference type="GO" id="GO:0051191">
    <property type="term" value="P:prosthetic group biosynthetic process"/>
    <property type="evidence" value="ECO:0007669"/>
    <property type="project" value="TreeGrafter"/>
</dbReference>
<keyword evidence="2 5" id="KW-0808">Transferase</keyword>
<comment type="caution">
    <text evidence="6">The sequence shown here is derived from an EMBL/GenBank/DDBJ whole genome shotgun (WGS) entry which is preliminary data.</text>
</comment>
<evidence type="ECO:0000256" key="5">
    <source>
        <dbReference type="HAMAP-Rule" id="MF_00397"/>
    </source>
</evidence>
<dbReference type="Gene3D" id="1.10.4200.10">
    <property type="entry name" value="Triphosphoribosyl-dephospho-CoA protein"/>
    <property type="match status" value="1"/>
</dbReference>
<dbReference type="InterPro" id="IPR017551">
    <property type="entry name" value="TriPribosyl-deP-CoA_syn_CitG"/>
</dbReference>
<dbReference type="Proteomes" id="UP000050901">
    <property type="component" value="Unassembled WGS sequence"/>
</dbReference>
<dbReference type="Pfam" id="PF01874">
    <property type="entry name" value="CitG"/>
    <property type="match status" value="1"/>
</dbReference>
<name>A0A0R1P3T1_LIMMU</name>
<dbReference type="AlphaFoldDB" id="A0A0R1P3T1"/>
<dbReference type="PANTHER" id="PTHR30201">
    <property type="entry name" value="TRIPHOSPHORIBOSYL-DEPHOSPHO-COA SYNTHASE"/>
    <property type="match status" value="1"/>
</dbReference>
<evidence type="ECO:0000256" key="1">
    <source>
        <dbReference type="ARBA" id="ARBA00001210"/>
    </source>
</evidence>
<proteinExistence type="inferred from homology"/>
<evidence type="ECO:0000313" key="6">
    <source>
        <dbReference type="EMBL" id="KRL26796.1"/>
    </source>
</evidence>
<comment type="catalytic activity">
    <reaction evidence="1 5">
        <text>3'-dephospho-CoA + ATP = 2'-(5''-triphospho-alpha-D-ribosyl)-3'-dephospho-CoA + adenine</text>
        <dbReference type="Rhea" id="RHEA:15117"/>
        <dbReference type="ChEBI" id="CHEBI:16708"/>
        <dbReference type="ChEBI" id="CHEBI:30616"/>
        <dbReference type="ChEBI" id="CHEBI:57328"/>
        <dbReference type="ChEBI" id="CHEBI:61378"/>
        <dbReference type="EC" id="2.4.2.52"/>
    </reaction>
</comment>
<dbReference type="HAMAP" id="MF_00397">
    <property type="entry name" value="CitG"/>
    <property type="match status" value="1"/>
</dbReference>
<reference evidence="6 7" key="1">
    <citation type="journal article" date="2015" name="Genome Announc.">
        <title>Expanding the biotechnology potential of lactobacilli through comparative genomics of 213 strains and associated genera.</title>
        <authorList>
            <person name="Sun Z."/>
            <person name="Harris H.M."/>
            <person name="McCann A."/>
            <person name="Guo C."/>
            <person name="Argimon S."/>
            <person name="Zhang W."/>
            <person name="Yang X."/>
            <person name="Jeffery I.B."/>
            <person name="Cooney J.C."/>
            <person name="Kagawa T.F."/>
            <person name="Liu W."/>
            <person name="Song Y."/>
            <person name="Salvetti E."/>
            <person name="Wrobel A."/>
            <person name="Rasinkangas P."/>
            <person name="Parkhill J."/>
            <person name="Rea M.C."/>
            <person name="O'Sullivan O."/>
            <person name="Ritari J."/>
            <person name="Douillard F.P."/>
            <person name="Paul Ross R."/>
            <person name="Yang R."/>
            <person name="Briner A.E."/>
            <person name="Felis G.E."/>
            <person name="de Vos W.M."/>
            <person name="Barrangou R."/>
            <person name="Klaenhammer T.R."/>
            <person name="Caufield P.W."/>
            <person name="Cui Y."/>
            <person name="Zhang H."/>
            <person name="O'Toole P.W."/>
        </authorList>
    </citation>
    <scope>NUCLEOTIDE SEQUENCE [LARGE SCALE GENOMIC DNA]</scope>
    <source>
        <strain evidence="6 7">DSM 13345</strain>
    </source>
</reference>
<dbReference type="RefSeq" id="WP_056967604.1">
    <property type="nucleotide sequence ID" value="NZ_AZEQ01000002.1"/>
</dbReference>
<evidence type="ECO:0000256" key="2">
    <source>
        <dbReference type="ARBA" id="ARBA00022679"/>
    </source>
</evidence>
<dbReference type="EC" id="2.4.2.52" evidence="5"/>
<dbReference type="NCBIfam" id="NF002315">
    <property type="entry name" value="PRK01237.1"/>
    <property type="match status" value="1"/>
</dbReference>
<dbReference type="GO" id="GO:0046917">
    <property type="term" value="F:triphosphoribosyl-dephospho-CoA synthase activity"/>
    <property type="evidence" value="ECO:0007669"/>
    <property type="project" value="UniProtKB-UniRule"/>
</dbReference>
<keyword evidence="4 5" id="KW-0067">ATP-binding</keyword>
<protein>
    <recommendedName>
        <fullName evidence="5">Probable 2-(5''-triphosphoribosyl)-3'-dephosphocoenzyme-A synthase</fullName>
        <shortName evidence="5">2-(5''-triphosphoribosyl)-3'-dephospho-CoA synthase</shortName>
        <ecNumber evidence="5">2.4.2.52</ecNumber>
    </recommendedName>
</protein>
<dbReference type="NCBIfam" id="TIGR03125">
    <property type="entry name" value="citrate_citG"/>
    <property type="match status" value="1"/>
</dbReference>
<gene>
    <name evidence="5" type="primary">citG</name>
    <name evidence="6" type="ORF">FC47_GL000932</name>
</gene>
<evidence type="ECO:0000313" key="7">
    <source>
        <dbReference type="Proteomes" id="UP000050901"/>
    </source>
</evidence>